<dbReference type="OrthoDB" id="2152029at2759"/>
<dbReference type="InterPro" id="IPR029058">
    <property type="entry name" value="AB_hydrolase_fold"/>
</dbReference>
<dbReference type="SUPFAM" id="SSF53474">
    <property type="entry name" value="alpha/beta-Hydrolases"/>
    <property type="match status" value="1"/>
</dbReference>
<evidence type="ECO:0000256" key="4">
    <source>
        <dbReference type="SAM" id="MobiDB-lite"/>
    </source>
</evidence>
<evidence type="ECO:0000313" key="8">
    <source>
        <dbReference type="Proteomes" id="UP000232875"/>
    </source>
</evidence>
<feature type="domain" description="Alpha/beta hydrolase fold-3" evidence="6">
    <location>
        <begin position="682"/>
        <end position="914"/>
    </location>
</feature>
<accession>A0A2N1JE29</accession>
<sequence>MLHAQNPGLSAQRPIEAPQQHHSPEIESVSVVAAAPEPKSDAPQPVQENAAQSSSERLESAADAAEEKNTRADQDAMAEEGEMGMGQVKEPNPAMQQQLREEEMARLLSLPENDQAAYYSEPEENLEHDLDRIGRPGPSGYTNRDQKLRGRSAVRWTHRGKLGSWTEVRADHELQERENLRVNAYQRANVQAMLDAESLMPGGMGSMFRENGWHKRPRSGKSGARMWDPSLTNDLLGDDLNQEKRNALSAASLAPSLLLPVLSARALLESKLLKHNFRDPHLTALSRTALDLRESEHVMYRALGRCFGAMERIFYTDPREMSYTKAGSLGSPPPEVQEEVRDDAQREGIAQGHVNAGANAETKIKNAKKRAASAMEPMDITPPLSQINNIFITKKGLAVPIQENAGEEARTTTISPEEQRDIVYASLEYLNDLHSDGREYMERLDEIRSMLADAKWSRSQLWSILRRWALQRDNVDPKVREAVRKAGPAKFNYAAFIIRAVLFHMYFIPTTLILFPFLIFKALLGIGRYRTWTTVETVGVWFTKRAIRNLVRFQMQPIPARENGLREMNNLLGTLLAILNFGGPGGYVIADSKPQTKLMDISYNRVGRKDADWFNPMPLEAFKGILTINTGSNRVTDSARYDGPALVDPKWANTRIKGYWYMRNNTDVPTPRAYGTQPRPVMLYFHGGACIAFGAGDPFMSLSLSRTAARSGNVDLFSVDYHLAPTSPFPVQITQALAGYFHLIDGYGYKPDQIFIGGDSYGAWLALQMEHYLRSDGNFITERWAKDKAPTKSGVPGLCLFSPWLFAYDIDTLGRSKGGLGDTYDIIEPALGHAGVDGLQVGPNHKKRCPLAVDTPWISPGTYPKEDLAILPPMFVVIAELEALFDEDAMFVKNVKEAGGSVELYIGKGLVHDYGAMVTFNKQTESSSSLTNLSRATQQGLDITHFLSAEKLGYQPQDWTLLAIQRAQGGTKYVVTLMYLHTMTLYTWPFDPRKPPAQGTCFITPIASDNTEASSPAVLRKSLRVLEDCLRTWIRHSRAKSPMRGSSRLIVSSAEIDLVNHLLHLYTTTEDQREDWLQRQKLPAELPGSVTTSPSITPPISDDGSILSLPDMRRHSRQGSLSPRGPISPRMSPLLGRGTALQLQCPSAHEDDAQENAKAPAISITEPSPVSLHPALPPPPSAAQKEFDKKLHDAIDALSLATSSNRGASSAPALPSCVPFTDTQAEQTIPQRMLRAKREPAPSKTAPRAFAKLLRGKRELS</sequence>
<feature type="compositionally biased region" description="Polar residues" evidence="4">
    <location>
        <begin position="46"/>
        <end position="55"/>
    </location>
</feature>
<dbReference type="GO" id="GO:0016787">
    <property type="term" value="F:hydrolase activity"/>
    <property type="evidence" value="ECO:0007669"/>
    <property type="project" value="UniProtKB-KW"/>
</dbReference>
<protein>
    <recommendedName>
        <fullName evidence="6">Alpha/beta hydrolase fold-3 domain-containing protein</fullName>
    </recommendedName>
</protein>
<evidence type="ECO:0000256" key="5">
    <source>
        <dbReference type="SAM" id="Phobius"/>
    </source>
</evidence>
<dbReference type="AlphaFoldDB" id="A0A2N1JE29"/>
<dbReference type="STRING" id="2020962.A0A2N1JE29"/>
<feature type="region of interest" description="Disordered" evidence="4">
    <location>
        <begin position="1"/>
        <end position="79"/>
    </location>
</feature>
<proteinExistence type="predicted"/>
<comment type="catalytic activity">
    <reaction evidence="3">
        <text>a monoacylglycerol + H2O = glycerol + a fatty acid + H(+)</text>
        <dbReference type="Rhea" id="RHEA:15245"/>
        <dbReference type="ChEBI" id="CHEBI:15377"/>
        <dbReference type="ChEBI" id="CHEBI:15378"/>
        <dbReference type="ChEBI" id="CHEBI:17408"/>
        <dbReference type="ChEBI" id="CHEBI:17754"/>
        <dbReference type="ChEBI" id="CHEBI:28868"/>
    </reaction>
</comment>
<dbReference type="InterPro" id="IPR013094">
    <property type="entry name" value="AB_hydrolase_3"/>
</dbReference>
<gene>
    <name evidence="7" type="ORF">MVES_001191</name>
</gene>
<dbReference type="EMBL" id="KZ454988">
    <property type="protein sequence ID" value="PKI84810.1"/>
    <property type="molecule type" value="Genomic_DNA"/>
</dbReference>
<keyword evidence="8" id="KW-1185">Reference proteome</keyword>
<feature type="region of interest" description="Disordered" evidence="4">
    <location>
        <begin position="1167"/>
        <end position="1186"/>
    </location>
</feature>
<dbReference type="CDD" id="cd22265">
    <property type="entry name" value="UDM1_RNF168"/>
    <property type="match status" value="1"/>
</dbReference>
<feature type="transmembrane region" description="Helical" evidence="5">
    <location>
        <begin position="571"/>
        <end position="590"/>
    </location>
</feature>
<evidence type="ECO:0000313" key="7">
    <source>
        <dbReference type="EMBL" id="PKI84810.1"/>
    </source>
</evidence>
<feature type="transmembrane region" description="Helical" evidence="5">
    <location>
        <begin position="493"/>
        <end position="520"/>
    </location>
</feature>
<evidence type="ECO:0000256" key="1">
    <source>
        <dbReference type="ARBA" id="ARBA00022801"/>
    </source>
</evidence>
<comment type="catalytic activity">
    <reaction evidence="2">
        <text>a diacylglycerol + H2O = a monoacylglycerol + a fatty acid + H(+)</text>
        <dbReference type="Rhea" id="RHEA:32731"/>
        <dbReference type="ChEBI" id="CHEBI:15377"/>
        <dbReference type="ChEBI" id="CHEBI:15378"/>
        <dbReference type="ChEBI" id="CHEBI:17408"/>
        <dbReference type="ChEBI" id="CHEBI:18035"/>
        <dbReference type="ChEBI" id="CHEBI:28868"/>
    </reaction>
</comment>
<dbReference type="InterPro" id="IPR050300">
    <property type="entry name" value="GDXG_lipolytic_enzyme"/>
</dbReference>
<dbReference type="Gene3D" id="3.40.50.1820">
    <property type="entry name" value="alpha/beta hydrolase"/>
    <property type="match status" value="1"/>
</dbReference>
<dbReference type="PANTHER" id="PTHR48081:SF26">
    <property type="entry name" value="ALPHA_BETA HYDROLASE FOLD-3 DOMAIN-CONTAINING PROTEIN"/>
    <property type="match status" value="1"/>
</dbReference>
<keyword evidence="1" id="KW-0378">Hydrolase</keyword>
<evidence type="ECO:0000259" key="6">
    <source>
        <dbReference type="Pfam" id="PF07859"/>
    </source>
</evidence>
<name>A0A2N1JE29_9BASI</name>
<feature type="region of interest" description="Disordered" evidence="4">
    <location>
        <begin position="129"/>
        <end position="148"/>
    </location>
</feature>
<evidence type="ECO:0000256" key="3">
    <source>
        <dbReference type="ARBA" id="ARBA00048461"/>
    </source>
</evidence>
<keyword evidence="5" id="KW-1133">Transmembrane helix</keyword>
<dbReference type="Pfam" id="PF07859">
    <property type="entry name" value="Abhydrolase_3"/>
    <property type="match status" value="1"/>
</dbReference>
<organism evidence="7 8">
    <name type="scientific">Malassezia vespertilionis</name>
    <dbReference type="NCBI Taxonomy" id="2020962"/>
    <lineage>
        <taxon>Eukaryota</taxon>
        <taxon>Fungi</taxon>
        <taxon>Dikarya</taxon>
        <taxon>Basidiomycota</taxon>
        <taxon>Ustilaginomycotina</taxon>
        <taxon>Malasseziomycetes</taxon>
        <taxon>Malasseziales</taxon>
        <taxon>Malasseziaceae</taxon>
        <taxon>Malassezia</taxon>
    </lineage>
</organism>
<feature type="compositionally biased region" description="Basic and acidic residues" evidence="4">
    <location>
        <begin position="56"/>
        <end position="74"/>
    </location>
</feature>
<dbReference type="Proteomes" id="UP000232875">
    <property type="component" value="Unassembled WGS sequence"/>
</dbReference>
<feature type="region of interest" description="Disordered" evidence="4">
    <location>
        <begin position="1085"/>
        <end position="1134"/>
    </location>
</feature>
<feature type="region of interest" description="Disordered" evidence="4">
    <location>
        <begin position="324"/>
        <end position="344"/>
    </location>
</feature>
<keyword evidence="5" id="KW-0812">Transmembrane</keyword>
<dbReference type="PANTHER" id="PTHR48081">
    <property type="entry name" value="AB HYDROLASE SUPERFAMILY PROTEIN C4A8.06C"/>
    <property type="match status" value="1"/>
</dbReference>
<evidence type="ECO:0000256" key="2">
    <source>
        <dbReference type="ARBA" id="ARBA00047591"/>
    </source>
</evidence>
<keyword evidence="5" id="KW-0472">Membrane</keyword>
<reference evidence="7 8" key="1">
    <citation type="submission" date="2017-10" db="EMBL/GenBank/DDBJ databases">
        <title>A novel species of cold-tolerant Malassezia isolated from bats.</title>
        <authorList>
            <person name="Lorch J.M."/>
            <person name="Palmer J.M."/>
            <person name="Vanderwolf K.J."/>
            <person name="Schmidt K.Z."/>
            <person name="Verant M.L."/>
            <person name="Weller T.J."/>
            <person name="Blehert D.S."/>
        </authorList>
    </citation>
    <scope>NUCLEOTIDE SEQUENCE [LARGE SCALE GENOMIC DNA]</scope>
    <source>
        <strain evidence="7 8">NWHC:44797-103</strain>
    </source>
</reference>